<evidence type="ECO:0000256" key="1">
    <source>
        <dbReference type="SAM" id="MobiDB-lite"/>
    </source>
</evidence>
<evidence type="ECO:0000313" key="3">
    <source>
        <dbReference type="Proteomes" id="UP000479190"/>
    </source>
</evidence>
<gene>
    <name evidence="2" type="ORF">TBRA_LOCUS1853</name>
</gene>
<protein>
    <submittedName>
        <fullName evidence="2">Uncharacterized protein</fullName>
    </submittedName>
</protein>
<sequence>MPPKMQTQSLGDDDTTRILAILADIKVAMNKVNANVDALTDSTLATDTKVDRLIEALTGHSDHIGALEIRQHEIQRHLRQAKPCTEMKIVGVPADLVSGGDLRLPCCSILKLVGVDHTMGDVQEVRRLSPAPARRTDTGEASGGSGAPLAACTLVVQYKQTEYIEIF</sequence>
<dbReference type="Proteomes" id="UP000479190">
    <property type="component" value="Unassembled WGS sequence"/>
</dbReference>
<feature type="region of interest" description="Disordered" evidence="1">
    <location>
        <begin position="126"/>
        <end position="145"/>
    </location>
</feature>
<dbReference type="EMBL" id="CADCXV010000358">
    <property type="protein sequence ID" value="CAB0029829.1"/>
    <property type="molecule type" value="Genomic_DNA"/>
</dbReference>
<dbReference type="AlphaFoldDB" id="A0A6H5HYH8"/>
<evidence type="ECO:0000313" key="2">
    <source>
        <dbReference type="EMBL" id="CAB0029829.1"/>
    </source>
</evidence>
<accession>A0A6H5HYH8</accession>
<name>A0A6H5HYH8_9HYME</name>
<proteinExistence type="predicted"/>
<organism evidence="2 3">
    <name type="scientific">Trichogramma brassicae</name>
    <dbReference type="NCBI Taxonomy" id="86971"/>
    <lineage>
        <taxon>Eukaryota</taxon>
        <taxon>Metazoa</taxon>
        <taxon>Ecdysozoa</taxon>
        <taxon>Arthropoda</taxon>
        <taxon>Hexapoda</taxon>
        <taxon>Insecta</taxon>
        <taxon>Pterygota</taxon>
        <taxon>Neoptera</taxon>
        <taxon>Endopterygota</taxon>
        <taxon>Hymenoptera</taxon>
        <taxon>Apocrita</taxon>
        <taxon>Proctotrupomorpha</taxon>
        <taxon>Chalcidoidea</taxon>
        <taxon>Trichogrammatidae</taxon>
        <taxon>Trichogramma</taxon>
    </lineage>
</organism>
<reference evidence="2 3" key="1">
    <citation type="submission" date="2020-02" db="EMBL/GenBank/DDBJ databases">
        <authorList>
            <person name="Ferguson B K."/>
        </authorList>
    </citation>
    <scope>NUCLEOTIDE SEQUENCE [LARGE SCALE GENOMIC DNA]</scope>
</reference>
<keyword evidence="3" id="KW-1185">Reference proteome</keyword>